<dbReference type="InterPro" id="IPR032810">
    <property type="entry name" value="CCA-adding_enz_C"/>
</dbReference>
<keyword evidence="2 9" id="KW-0808">Transferase</keyword>
<reference evidence="11 12" key="1">
    <citation type="submission" date="2018-10" db="EMBL/GenBank/DDBJ databases">
        <title>Thermophilic Lithotrophy and Phototrophy in an Intertidal, Iron-rich, Geothermal Spring.</title>
        <authorList>
            <person name="Ward L.M."/>
            <person name="Idei A."/>
            <person name="Nakagawa M."/>
            <person name="Ueno Y."/>
            <person name="Fischer W."/>
            <person name="Mcglynn S.E."/>
        </authorList>
    </citation>
    <scope>NUCLEOTIDE SEQUENCE [LARGE SCALE GENOMIC DNA]</scope>
    <source>
        <strain evidence="11">J137</strain>
    </source>
</reference>
<comment type="similarity">
    <text evidence="9">Belongs to the tRNA nucleotidyltransferase/poly(A) polymerase family.</text>
</comment>
<dbReference type="GO" id="GO:0000049">
    <property type="term" value="F:tRNA binding"/>
    <property type="evidence" value="ECO:0007669"/>
    <property type="project" value="TreeGrafter"/>
</dbReference>
<dbReference type="InterPro" id="IPR003607">
    <property type="entry name" value="HD/PDEase_dom"/>
</dbReference>
<comment type="caution">
    <text evidence="11">The sequence shown here is derived from an EMBL/GenBank/DDBJ whole genome shotgun (WGS) entry which is preliminary data.</text>
</comment>
<evidence type="ECO:0000256" key="7">
    <source>
        <dbReference type="ARBA" id="ARBA00022842"/>
    </source>
</evidence>
<dbReference type="InterPro" id="IPR006674">
    <property type="entry name" value="HD_domain"/>
</dbReference>
<dbReference type="EMBL" id="RFKV01000079">
    <property type="protein sequence ID" value="RMD76965.1"/>
    <property type="molecule type" value="Genomic_DNA"/>
</dbReference>
<evidence type="ECO:0000256" key="9">
    <source>
        <dbReference type="RuleBase" id="RU003953"/>
    </source>
</evidence>
<evidence type="ECO:0000313" key="11">
    <source>
        <dbReference type="EMBL" id="RMD76965.1"/>
    </source>
</evidence>
<protein>
    <submittedName>
        <fullName evidence="11">HD domain-containing protein</fullName>
    </submittedName>
</protein>
<dbReference type="Proteomes" id="UP000269410">
    <property type="component" value="Unassembled WGS sequence"/>
</dbReference>
<keyword evidence="8 9" id="KW-0694">RNA-binding</keyword>
<proteinExistence type="inferred from homology"/>
<dbReference type="InterPro" id="IPR032828">
    <property type="entry name" value="PolyA_RNA-bd"/>
</dbReference>
<keyword evidence="3" id="KW-0819">tRNA processing</keyword>
<dbReference type="AlphaFoldDB" id="A0A3M0Z1Y6"/>
<evidence type="ECO:0000256" key="5">
    <source>
        <dbReference type="ARBA" id="ARBA00022723"/>
    </source>
</evidence>
<dbReference type="InterPro" id="IPR006675">
    <property type="entry name" value="HDIG_dom"/>
</dbReference>
<keyword evidence="5" id="KW-0479">Metal-binding</keyword>
<dbReference type="PANTHER" id="PTHR46173">
    <property type="entry name" value="CCA TRNA NUCLEOTIDYLTRANSFERASE 1, MITOCHONDRIAL"/>
    <property type="match status" value="1"/>
</dbReference>
<dbReference type="Pfam" id="PF01743">
    <property type="entry name" value="PolyA_pol"/>
    <property type="match status" value="1"/>
</dbReference>
<accession>A0A3M0Z1Y6</accession>
<dbReference type="Pfam" id="PF13735">
    <property type="entry name" value="tRNA_NucTran2_2"/>
    <property type="match status" value="1"/>
</dbReference>
<keyword evidence="7" id="KW-0460">Magnesium</keyword>
<sequence length="488" mass="55842">MREMFEFFKENIPDYVIEISKKLSLRGYKAFLVGGSVRDLLLHKIPNDYDVTTDAKPEEIMSIFEKSVPTGEKFGTITVIETDRLKESHAVEVTTFRSEENYVDGRWPSKVGFTSEIKTDLSRRDFTINAIALDLEKFSVALRKKENTYDIKEFIYDPFGGLQDLESKLIKAVGDPLERFSEDGLRSVRGCRLAAQLGFIIEENTKKAMTMTLHITQKVSIERFRDELLKLLYKSPKPSVGFNCMKEVGILAIFLPELLDCVGIVQPEFHSEDVYDHTMSTIDIADDRVKLAALFHDIGKPRTKVVDENGIHFYGHDIVGAEMTREIMKRLKFSNAETENTALLVRYHMFNYPSADWRKNNLDLNGEGDHGWSDGAVRRLIRNVGGDDQIEKLLLLRLADATSNKKSKYDRRELTLLSERISQVRAKSTVMTVSDLAISGKDLIREFNLQPSKIIGDILKYLLEIVLDDPILNQRETLLKLVKEYLNK</sequence>
<evidence type="ECO:0000256" key="6">
    <source>
        <dbReference type="ARBA" id="ARBA00022741"/>
    </source>
</evidence>
<keyword evidence="4" id="KW-0548">Nucleotidyltransferase</keyword>
<feature type="domain" description="HD/PDEase" evidence="10">
    <location>
        <begin position="270"/>
        <end position="414"/>
    </location>
</feature>
<dbReference type="InterPro" id="IPR002646">
    <property type="entry name" value="PolA_pol_head_dom"/>
</dbReference>
<dbReference type="SUPFAM" id="SSF81301">
    <property type="entry name" value="Nucleotidyltransferase"/>
    <property type="match status" value="1"/>
</dbReference>
<evidence type="ECO:0000256" key="4">
    <source>
        <dbReference type="ARBA" id="ARBA00022695"/>
    </source>
</evidence>
<dbReference type="CDD" id="cd00077">
    <property type="entry name" value="HDc"/>
    <property type="match status" value="1"/>
</dbReference>
<dbReference type="NCBIfam" id="TIGR00277">
    <property type="entry name" value="HDIG"/>
    <property type="match status" value="1"/>
</dbReference>
<dbReference type="InterPro" id="IPR043519">
    <property type="entry name" value="NT_sf"/>
</dbReference>
<dbReference type="Pfam" id="PF01966">
    <property type="entry name" value="HD"/>
    <property type="match status" value="1"/>
</dbReference>
<dbReference type="Gene3D" id="3.30.460.10">
    <property type="entry name" value="Beta Polymerase, domain 2"/>
    <property type="match status" value="1"/>
</dbReference>
<dbReference type="GO" id="GO:0046872">
    <property type="term" value="F:metal ion binding"/>
    <property type="evidence" value="ECO:0007669"/>
    <property type="project" value="UniProtKB-KW"/>
</dbReference>
<dbReference type="SUPFAM" id="SSF81891">
    <property type="entry name" value="Poly A polymerase C-terminal region-like"/>
    <property type="match status" value="1"/>
</dbReference>
<keyword evidence="6" id="KW-0547">Nucleotide-binding</keyword>
<dbReference type="GO" id="GO:0008033">
    <property type="term" value="P:tRNA processing"/>
    <property type="evidence" value="ECO:0007669"/>
    <property type="project" value="UniProtKB-KW"/>
</dbReference>
<gene>
    <name evidence="11" type="ORF">D6810_02430</name>
</gene>
<evidence type="ECO:0000256" key="1">
    <source>
        <dbReference type="ARBA" id="ARBA00001946"/>
    </source>
</evidence>
<dbReference type="Pfam" id="PF12627">
    <property type="entry name" value="PolyA_pol_RNAbd"/>
    <property type="match status" value="1"/>
</dbReference>
<dbReference type="GO" id="GO:0016779">
    <property type="term" value="F:nucleotidyltransferase activity"/>
    <property type="evidence" value="ECO:0007669"/>
    <property type="project" value="UniProtKB-KW"/>
</dbReference>
<evidence type="ECO:0000256" key="2">
    <source>
        <dbReference type="ARBA" id="ARBA00022679"/>
    </source>
</evidence>
<evidence type="ECO:0000256" key="8">
    <source>
        <dbReference type="ARBA" id="ARBA00022884"/>
    </source>
</evidence>
<evidence type="ECO:0000256" key="3">
    <source>
        <dbReference type="ARBA" id="ARBA00022694"/>
    </source>
</evidence>
<dbReference type="SMART" id="SM00471">
    <property type="entry name" value="HDc"/>
    <property type="match status" value="1"/>
</dbReference>
<dbReference type="Gene3D" id="1.10.246.80">
    <property type="match status" value="1"/>
</dbReference>
<dbReference type="PANTHER" id="PTHR46173:SF1">
    <property type="entry name" value="CCA TRNA NUCLEOTIDYLTRANSFERASE 1, MITOCHONDRIAL"/>
    <property type="match status" value="1"/>
</dbReference>
<dbReference type="CDD" id="cd05398">
    <property type="entry name" value="NT_ClassII-CCAase"/>
    <property type="match status" value="1"/>
</dbReference>
<evidence type="ECO:0000313" key="12">
    <source>
        <dbReference type="Proteomes" id="UP000269410"/>
    </source>
</evidence>
<dbReference type="Gene3D" id="1.10.3090.10">
    <property type="entry name" value="cca-adding enzyme, domain 2"/>
    <property type="match status" value="1"/>
</dbReference>
<dbReference type="GO" id="GO:0000166">
    <property type="term" value="F:nucleotide binding"/>
    <property type="evidence" value="ECO:0007669"/>
    <property type="project" value="UniProtKB-KW"/>
</dbReference>
<organism evidence="11 12">
    <name type="scientific">Candidatus Dojkabacteria bacterium</name>
    <dbReference type="NCBI Taxonomy" id="2099670"/>
    <lineage>
        <taxon>Bacteria</taxon>
        <taxon>Candidatus Dojkabacteria</taxon>
    </lineage>
</organism>
<comment type="cofactor">
    <cofactor evidence="1">
        <name>Mg(2+)</name>
        <dbReference type="ChEBI" id="CHEBI:18420"/>
    </cofactor>
</comment>
<dbReference type="InterPro" id="IPR050264">
    <property type="entry name" value="Bact_CCA-adding_enz_type3_sf"/>
</dbReference>
<evidence type="ECO:0000259" key="10">
    <source>
        <dbReference type="SMART" id="SM00471"/>
    </source>
</evidence>
<name>A0A3M0Z1Y6_9BACT</name>